<dbReference type="PANTHER" id="PTHR35272">
    <property type="entry name" value="THIOL:DISULFIDE INTERCHANGE PROTEIN DSBC-RELATED"/>
    <property type="match status" value="1"/>
</dbReference>
<proteinExistence type="predicted"/>
<feature type="non-terminal residue" evidence="3">
    <location>
        <position position="99"/>
    </location>
</feature>
<dbReference type="EMBL" id="JAEEAQ010001459">
    <property type="protein sequence ID" value="MBI0320384.1"/>
    <property type="molecule type" value="Genomic_DNA"/>
</dbReference>
<dbReference type="PROSITE" id="PS51257">
    <property type="entry name" value="PROKAR_LIPOPROTEIN"/>
    <property type="match status" value="1"/>
</dbReference>
<keyword evidence="1" id="KW-0732">Signal</keyword>
<sequence length="99" mass="10155">MLRFAIAAVFGALSLTACAQPAPPAAKAPVATAAKASPAANAPADQAVRAALTALNPGFQVDYIGAAPFPGFREVVVSGQLLYVSDDGRYLFQSQPYDT</sequence>
<dbReference type="InterPro" id="IPR009094">
    <property type="entry name" value="DiS-bond_isomerase_DsbC/G_N_sf"/>
</dbReference>
<dbReference type="SUPFAM" id="SSF54423">
    <property type="entry name" value="DsbC/DsbG N-terminal domain-like"/>
    <property type="match status" value="1"/>
</dbReference>
<dbReference type="Proteomes" id="UP000638849">
    <property type="component" value="Unassembled WGS sequence"/>
</dbReference>
<evidence type="ECO:0000313" key="3">
    <source>
        <dbReference type="EMBL" id="MBI0320384.1"/>
    </source>
</evidence>
<dbReference type="Pfam" id="PF10411">
    <property type="entry name" value="DsbC_N"/>
    <property type="match status" value="1"/>
</dbReference>
<organism evidence="3 4">
    <name type="scientific">Streptomyces javensis</name>
    <dbReference type="NCBI Taxonomy" id="114698"/>
    <lineage>
        <taxon>Bacteria</taxon>
        <taxon>Bacillati</taxon>
        <taxon>Actinomycetota</taxon>
        <taxon>Actinomycetes</taxon>
        <taxon>Kitasatosporales</taxon>
        <taxon>Streptomycetaceae</taxon>
        <taxon>Streptomyces</taxon>
        <taxon>Streptomyces violaceusniger group</taxon>
    </lineage>
</organism>
<dbReference type="PANTHER" id="PTHR35272:SF3">
    <property type="entry name" value="THIOL:DISULFIDE INTERCHANGE PROTEIN DSBC"/>
    <property type="match status" value="1"/>
</dbReference>
<dbReference type="InterPro" id="IPR018950">
    <property type="entry name" value="DiS-bond_isomerase_DsbC/G_N"/>
</dbReference>
<evidence type="ECO:0000256" key="1">
    <source>
        <dbReference type="SAM" id="SignalP"/>
    </source>
</evidence>
<dbReference type="Gene3D" id="3.10.450.70">
    <property type="entry name" value="Disulphide bond isomerase, DsbC/G, N-terminal"/>
    <property type="match status" value="1"/>
</dbReference>
<keyword evidence="4" id="KW-1185">Reference proteome</keyword>
<feature type="domain" description="Disulphide bond isomerase DsbC/G N-terminal" evidence="2">
    <location>
        <begin position="40"/>
        <end position="99"/>
    </location>
</feature>
<dbReference type="InterPro" id="IPR051470">
    <property type="entry name" value="Thiol:disulfide_interchange"/>
</dbReference>
<evidence type="ECO:0000313" key="4">
    <source>
        <dbReference type="Proteomes" id="UP000638849"/>
    </source>
</evidence>
<name>A0ABS0RSD8_9ACTN</name>
<comment type="caution">
    <text evidence="3">The sequence shown here is derived from an EMBL/GenBank/DDBJ whole genome shotgun (WGS) entry which is preliminary data.</text>
</comment>
<feature type="signal peptide" evidence="1">
    <location>
        <begin position="1"/>
        <end position="19"/>
    </location>
</feature>
<accession>A0ABS0RSD8</accession>
<reference evidence="3 4" key="1">
    <citation type="submission" date="2020-12" db="EMBL/GenBank/DDBJ databases">
        <authorList>
            <person name="Kusuma A.B."/>
            <person name="Nouioui I."/>
            <person name="Goodfellow M."/>
        </authorList>
    </citation>
    <scope>NUCLEOTIDE SEQUENCE [LARGE SCALE GENOMIC DNA]</scope>
    <source>
        <strain evidence="3 4">DSM 41764</strain>
    </source>
</reference>
<feature type="chain" id="PRO_5045918752" description="Disulphide bond isomerase DsbC/G N-terminal domain-containing protein" evidence="1">
    <location>
        <begin position="20"/>
        <end position="99"/>
    </location>
</feature>
<evidence type="ECO:0000259" key="2">
    <source>
        <dbReference type="Pfam" id="PF10411"/>
    </source>
</evidence>
<gene>
    <name evidence="3" type="ORF">JBF12_47065</name>
</gene>
<protein>
    <recommendedName>
        <fullName evidence="2">Disulphide bond isomerase DsbC/G N-terminal domain-containing protein</fullName>
    </recommendedName>
</protein>